<dbReference type="NCBIfam" id="TIGR01085">
    <property type="entry name" value="murE"/>
    <property type="match status" value="1"/>
</dbReference>
<dbReference type="GO" id="GO:0005524">
    <property type="term" value="F:ATP binding"/>
    <property type="evidence" value="ECO:0007669"/>
    <property type="project" value="UniProtKB-UniRule"/>
</dbReference>
<proteinExistence type="inferred from homology"/>
<dbReference type="EMBL" id="LYPB01000092">
    <property type="protein sequence ID" value="OAS13641.1"/>
    <property type="molecule type" value="Genomic_DNA"/>
</dbReference>
<evidence type="ECO:0000256" key="10">
    <source>
        <dbReference type="ARBA" id="ARBA00023306"/>
    </source>
</evidence>
<evidence type="ECO:0000256" key="20">
    <source>
        <dbReference type="RuleBase" id="RU004135"/>
    </source>
</evidence>
<dbReference type="FunFam" id="3.90.190.20:FF:000006">
    <property type="entry name" value="UDP-N-acetylmuramoyl-L-alanyl-D-glutamate--2,6-diaminopimelate ligase"/>
    <property type="match status" value="1"/>
</dbReference>
<evidence type="ECO:0000256" key="11">
    <source>
        <dbReference type="ARBA" id="ARBA00023316"/>
    </source>
</evidence>
<dbReference type="UniPathway" id="UPA00219"/>
<dbReference type="GO" id="GO:0009252">
    <property type="term" value="P:peptidoglycan biosynthetic process"/>
    <property type="evidence" value="ECO:0007669"/>
    <property type="project" value="UniProtKB-UniRule"/>
</dbReference>
<feature type="binding site" evidence="19">
    <location>
        <position position="186"/>
    </location>
    <ligand>
        <name>UDP-N-acetyl-alpha-D-muramoyl-L-alanyl-D-glutamate</name>
        <dbReference type="ChEBI" id="CHEBI:83900"/>
    </ligand>
</feature>
<dbReference type="Pfam" id="PF02875">
    <property type="entry name" value="Mur_ligase_C"/>
    <property type="match status" value="1"/>
</dbReference>
<evidence type="ECO:0000259" key="21">
    <source>
        <dbReference type="Pfam" id="PF01225"/>
    </source>
</evidence>
<dbReference type="NCBIfam" id="NF001124">
    <property type="entry name" value="PRK00139.1-2"/>
    <property type="match status" value="1"/>
</dbReference>
<feature type="binding site" evidence="19">
    <location>
        <position position="30"/>
    </location>
    <ligand>
        <name>UDP-N-acetyl-alpha-D-muramoyl-L-alanyl-D-glutamate</name>
        <dbReference type="ChEBI" id="CHEBI:83900"/>
    </ligand>
</feature>
<evidence type="ECO:0000256" key="13">
    <source>
        <dbReference type="ARBA" id="ARBA00056782"/>
    </source>
</evidence>
<comment type="caution">
    <text evidence="19">Lacks conserved residue(s) required for the propagation of feature annotation.</text>
</comment>
<dbReference type="PROSITE" id="PS01011">
    <property type="entry name" value="FOLYLPOLYGLU_SYNT_1"/>
    <property type="match status" value="1"/>
</dbReference>
<sequence>MKLQELASALLITHIHGDKDTEITGIEADSRKVKQGDLFLCIPGLTADGHDYAPKAIALGASALVTERVLDVSVPQLVVKDARYAMAAISAHFFGYPSKELKIIGITGTNGKTTSTYILEKIIADQGHLTGLMGNIHIKIGDEYIENKATNTQEALELQRILRKMADAGTDYCIMEVSSHGLDMGRVKGIQFRSGIFTNLTQDHLDYHKTMDGYAAAKGLLFSRLGNGFSSDPNARQYAILNADDEASQMFHRLTAAQVITYGIHNDCDVRASDIRMTSQGTEFQLHSFAGEASIHMQLVGKFNVYNVLGAIAAALAEGIPLAAIRTSVERIAVVEGRMEVVNEGQEYLVLVDYAHTPDGLENALSTVSEFAEGKIITVFGCGGDRDKTKRPLMGKVAAHYSDFVYVTSDNPRTEDPDGILADIEPGLKEVNYPSNQYILLADRKKAIQKAIEEAGPKDVILIAGKGHETYQDIMGVKHDFDDRLVAKAAIKGRTQ</sequence>
<feature type="binding site" evidence="19">
    <location>
        <begin position="108"/>
        <end position="114"/>
    </location>
    <ligand>
        <name>ATP</name>
        <dbReference type="ChEBI" id="CHEBI:30616"/>
    </ligand>
</feature>
<comment type="subcellular location">
    <subcellularLocation>
        <location evidence="19 20">Cytoplasm</location>
    </subcellularLocation>
</comment>
<feature type="binding site" evidence="19">
    <location>
        <position position="465"/>
    </location>
    <ligand>
        <name>meso-2,6-diaminopimelate</name>
        <dbReference type="ChEBI" id="CHEBI:57791"/>
    </ligand>
</feature>
<keyword evidence="9 19" id="KW-0573">Peptidoglycan synthesis</keyword>
<feature type="binding site" evidence="19">
    <location>
        <position position="386"/>
    </location>
    <ligand>
        <name>meso-2,6-diaminopimelate</name>
        <dbReference type="ChEBI" id="CHEBI:57791"/>
    </ligand>
</feature>
<dbReference type="Gene3D" id="3.90.190.20">
    <property type="entry name" value="Mur ligase, C-terminal domain"/>
    <property type="match status" value="1"/>
</dbReference>
<keyword evidence="25" id="KW-1185">Reference proteome</keyword>
<dbReference type="InterPro" id="IPR035911">
    <property type="entry name" value="MurE/MurF_N"/>
</dbReference>
<evidence type="ECO:0000256" key="12">
    <source>
        <dbReference type="ARBA" id="ARBA00050251"/>
    </source>
</evidence>
<feature type="modified residue" description="N6-carboxylysine" evidence="19">
    <location>
        <position position="218"/>
    </location>
</feature>
<evidence type="ECO:0000256" key="16">
    <source>
        <dbReference type="ARBA" id="ARBA00075482"/>
    </source>
</evidence>
<evidence type="ECO:0000313" key="25">
    <source>
        <dbReference type="Proteomes" id="UP000078454"/>
    </source>
</evidence>
<keyword evidence="4 19" id="KW-0436">Ligase</keyword>
<keyword evidence="8 19" id="KW-0133">Cell shape</keyword>
<dbReference type="SUPFAM" id="SSF63418">
    <property type="entry name" value="MurE/MurF N-terminal domain"/>
    <property type="match status" value="1"/>
</dbReference>
<evidence type="ECO:0000256" key="6">
    <source>
        <dbReference type="ARBA" id="ARBA00022741"/>
    </source>
</evidence>
<name>A0A197ZXW6_9BACL</name>
<evidence type="ECO:0000256" key="14">
    <source>
        <dbReference type="ARBA" id="ARBA00066633"/>
    </source>
</evidence>
<keyword evidence="6 19" id="KW-0547">Nucleotide-binding</keyword>
<evidence type="ECO:0000256" key="8">
    <source>
        <dbReference type="ARBA" id="ARBA00022960"/>
    </source>
</evidence>
<dbReference type="GO" id="GO:0005737">
    <property type="term" value="C:cytoplasm"/>
    <property type="evidence" value="ECO:0007669"/>
    <property type="project" value="UniProtKB-SubCell"/>
</dbReference>
<dbReference type="RefSeq" id="WP_068670701.1">
    <property type="nucleotide sequence ID" value="NZ_LYPB01000092.1"/>
</dbReference>
<dbReference type="Pfam" id="PF01225">
    <property type="entry name" value="Mur_ligase"/>
    <property type="match status" value="1"/>
</dbReference>
<dbReference type="InterPro" id="IPR013221">
    <property type="entry name" value="Mur_ligase_cen"/>
</dbReference>
<comment type="PTM">
    <text evidence="19">Carboxylation is probably crucial for Mg(2+) binding and, consequently, for the gamma-phosphate positioning of ATP.</text>
</comment>
<dbReference type="InterPro" id="IPR036615">
    <property type="entry name" value="Mur_ligase_C_dom_sf"/>
</dbReference>
<evidence type="ECO:0000259" key="23">
    <source>
        <dbReference type="Pfam" id="PF08245"/>
    </source>
</evidence>
<feature type="domain" description="Mur ligase C-terminal" evidence="22">
    <location>
        <begin position="337"/>
        <end position="467"/>
    </location>
</feature>
<keyword evidence="11 19" id="KW-0961">Cell wall biogenesis/degradation</keyword>
<evidence type="ECO:0000256" key="3">
    <source>
        <dbReference type="ARBA" id="ARBA00022490"/>
    </source>
</evidence>
<dbReference type="GO" id="GO:0051301">
    <property type="term" value="P:cell division"/>
    <property type="evidence" value="ECO:0007669"/>
    <property type="project" value="UniProtKB-KW"/>
</dbReference>
<dbReference type="Gene3D" id="3.40.1390.10">
    <property type="entry name" value="MurE/MurF, N-terminal domain"/>
    <property type="match status" value="1"/>
</dbReference>
<evidence type="ECO:0000313" key="24">
    <source>
        <dbReference type="EMBL" id="OAS13641.1"/>
    </source>
</evidence>
<evidence type="ECO:0000256" key="7">
    <source>
        <dbReference type="ARBA" id="ARBA00022840"/>
    </source>
</evidence>
<dbReference type="PANTHER" id="PTHR23135:SF4">
    <property type="entry name" value="UDP-N-ACETYLMURAMOYL-L-ALANYL-D-GLUTAMATE--2,6-DIAMINOPIMELATE LIGASE MURE HOMOLOG, CHLOROPLASTIC"/>
    <property type="match status" value="1"/>
</dbReference>
<keyword evidence="3 19" id="KW-0963">Cytoplasm</keyword>
<evidence type="ECO:0000256" key="19">
    <source>
        <dbReference type="HAMAP-Rule" id="MF_00208"/>
    </source>
</evidence>
<evidence type="ECO:0000256" key="15">
    <source>
        <dbReference type="ARBA" id="ARBA00072883"/>
    </source>
</evidence>
<keyword evidence="19" id="KW-0460">Magnesium</keyword>
<dbReference type="Proteomes" id="UP000078454">
    <property type="component" value="Unassembled WGS sequence"/>
</dbReference>
<evidence type="ECO:0000256" key="2">
    <source>
        <dbReference type="ARBA" id="ARBA00005898"/>
    </source>
</evidence>
<comment type="cofactor">
    <cofactor evidence="19">
        <name>Mg(2+)</name>
        <dbReference type="ChEBI" id="CHEBI:18420"/>
    </cofactor>
</comment>
<dbReference type="OrthoDB" id="9800958at2"/>
<evidence type="ECO:0000256" key="5">
    <source>
        <dbReference type="ARBA" id="ARBA00022618"/>
    </source>
</evidence>
<dbReference type="GO" id="GO:0008360">
    <property type="term" value="P:regulation of cell shape"/>
    <property type="evidence" value="ECO:0007669"/>
    <property type="project" value="UniProtKB-KW"/>
</dbReference>
<dbReference type="EC" id="6.3.2.13" evidence="14 19"/>
<keyword evidence="7 19" id="KW-0067">ATP-binding</keyword>
<dbReference type="GO" id="GO:0071555">
    <property type="term" value="P:cell wall organization"/>
    <property type="evidence" value="ECO:0007669"/>
    <property type="project" value="UniProtKB-KW"/>
</dbReference>
<evidence type="ECO:0000256" key="4">
    <source>
        <dbReference type="ARBA" id="ARBA00022598"/>
    </source>
</evidence>
<dbReference type="GO" id="GO:0004326">
    <property type="term" value="F:tetrahydrofolylpolyglutamate synthase activity"/>
    <property type="evidence" value="ECO:0007669"/>
    <property type="project" value="InterPro"/>
</dbReference>
<dbReference type="Gene3D" id="3.40.1190.10">
    <property type="entry name" value="Mur-like, catalytic domain"/>
    <property type="match status" value="1"/>
</dbReference>
<dbReference type="InterPro" id="IPR004101">
    <property type="entry name" value="Mur_ligase_C"/>
</dbReference>
<dbReference type="SUPFAM" id="SSF53244">
    <property type="entry name" value="MurD-like peptide ligases, peptide-binding domain"/>
    <property type="match status" value="1"/>
</dbReference>
<evidence type="ECO:0000259" key="22">
    <source>
        <dbReference type="Pfam" id="PF02875"/>
    </source>
</evidence>
<organism evidence="24 25">
    <name type="scientific">Paenibacillus oryzisoli</name>
    <dbReference type="NCBI Taxonomy" id="1850517"/>
    <lineage>
        <taxon>Bacteria</taxon>
        <taxon>Bacillati</taxon>
        <taxon>Bacillota</taxon>
        <taxon>Bacilli</taxon>
        <taxon>Bacillales</taxon>
        <taxon>Paenibacillaceae</taxon>
        <taxon>Paenibacillus</taxon>
    </lineage>
</organism>
<dbReference type="InterPro" id="IPR036565">
    <property type="entry name" value="Mur-like_cat_sf"/>
</dbReference>
<dbReference type="InterPro" id="IPR000713">
    <property type="entry name" value="Mur_ligase_N"/>
</dbReference>
<dbReference type="STRING" id="1850517.A8708_24640"/>
<comment type="similarity">
    <text evidence="2 19">Belongs to the MurCDEF family. MurE subfamily.</text>
</comment>
<keyword evidence="10 19" id="KW-0131">Cell cycle</keyword>
<feature type="binding site" evidence="19">
    <location>
        <position position="178"/>
    </location>
    <ligand>
        <name>UDP-N-acetyl-alpha-D-muramoyl-L-alanyl-D-glutamate</name>
        <dbReference type="ChEBI" id="CHEBI:83900"/>
    </ligand>
</feature>
<dbReference type="InterPro" id="IPR018109">
    <property type="entry name" value="Folylpolyglutamate_synth_CS"/>
</dbReference>
<dbReference type="SUPFAM" id="SSF53623">
    <property type="entry name" value="MurD-like peptide ligases, catalytic domain"/>
    <property type="match status" value="1"/>
</dbReference>
<dbReference type="AlphaFoldDB" id="A0A197ZXW6"/>
<dbReference type="InterPro" id="IPR005761">
    <property type="entry name" value="UDP-N-AcMur-Glu-dNH2Pim_ligase"/>
</dbReference>
<dbReference type="Pfam" id="PF08245">
    <property type="entry name" value="Mur_ligase_M"/>
    <property type="match status" value="1"/>
</dbReference>
<feature type="domain" description="Mur ligase N-terminal catalytic" evidence="21">
    <location>
        <begin position="22"/>
        <end position="73"/>
    </location>
</feature>
<comment type="caution">
    <text evidence="24">The sequence shown here is derived from an EMBL/GenBank/DDBJ whole genome shotgun (WGS) entry which is preliminary data.</text>
</comment>
<comment type="pathway">
    <text evidence="1 19 20">Cell wall biogenesis; peptidoglycan biosynthesis.</text>
</comment>
<feature type="domain" description="Mur ligase central" evidence="23">
    <location>
        <begin position="106"/>
        <end position="315"/>
    </location>
</feature>
<feature type="binding site" evidence="19">
    <location>
        <position position="469"/>
    </location>
    <ligand>
        <name>meso-2,6-diaminopimelate</name>
        <dbReference type="ChEBI" id="CHEBI:57791"/>
    </ligand>
</feature>
<evidence type="ECO:0000256" key="17">
    <source>
        <dbReference type="ARBA" id="ARBA00076158"/>
    </source>
</evidence>
<comment type="function">
    <text evidence="13 19">Catalyzes the addition of meso-diaminopimelic acid to the nucleotide precursor UDP-N-acetylmuramoyl-L-alanyl-D-glutamate (UMAG) in the biosynthesis of bacterial cell-wall peptidoglycan.</text>
</comment>
<dbReference type="GO" id="GO:0000287">
    <property type="term" value="F:magnesium ion binding"/>
    <property type="evidence" value="ECO:0007669"/>
    <property type="project" value="UniProtKB-UniRule"/>
</dbReference>
<feature type="short sequence motif" description="Meso-diaminopimelate recognition motif" evidence="19">
    <location>
        <begin position="410"/>
        <end position="413"/>
    </location>
</feature>
<keyword evidence="5 19" id="KW-0132">Cell division</keyword>
<dbReference type="NCBIfam" id="NF001126">
    <property type="entry name" value="PRK00139.1-4"/>
    <property type="match status" value="1"/>
</dbReference>
<gene>
    <name evidence="19" type="primary">murE</name>
    <name evidence="24" type="ORF">A8708_24640</name>
</gene>
<dbReference type="HAMAP" id="MF_00208">
    <property type="entry name" value="MurE"/>
    <property type="match status" value="1"/>
</dbReference>
<dbReference type="GO" id="GO:0008765">
    <property type="term" value="F:UDP-N-acetylmuramoylalanyl-D-glutamate-2,6-diaminopimelate ligase activity"/>
    <property type="evidence" value="ECO:0007669"/>
    <property type="project" value="UniProtKB-UniRule"/>
</dbReference>
<protein>
    <recommendedName>
        <fullName evidence="15 19">UDP-N-acetylmuramoyl-L-alanyl-D-glutamate--2,6-diaminopimelate ligase</fullName>
        <ecNumber evidence="14 19">6.3.2.13</ecNumber>
    </recommendedName>
    <alternativeName>
        <fullName evidence="16 19">Meso-A2pm-adding enzyme</fullName>
    </alternativeName>
    <alternativeName>
        <fullName evidence="17 19">Meso-diaminopimelate-adding enzyme</fullName>
    </alternativeName>
    <alternativeName>
        <fullName evidence="18 19">UDP-MurNAc-L-Ala-D-Glu:meso-diaminopimelate ligase</fullName>
    </alternativeName>
    <alternativeName>
        <fullName evidence="19">UDP-MurNAc-tripeptide synthetase</fullName>
    </alternativeName>
    <alternativeName>
        <fullName evidence="19">UDP-N-acetylmuramyl-tripeptide synthetase</fullName>
    </alternativeName>
</protein>
<evidence type="ECO:0000256" key="9">
    <source>
        <dbReference type="ARBA" id="ARBA00022984"/>
    </source>
</evidence>
<accession>A0A197ZXW6</accession>
<feature type="binding site" evidence="19">
    <location>
        <begin position="410"/>
        <end position="413"/>
    </location>
    <ligand>
        <name>meso-2,6-diaminopimelate</name>
        <dbReference type="ChEBI" id="CHEBI:57791"/>
    </ligand>
</feature>
<reference evidence="24 25" key="1">
    <citation type="submission" date="2016-05" db="EMBL/GenBank/DDBJ databases">
        <title>Paenibacillus sp. 1ZS3-15 nov., isolated from the rhizosphere soil.</title>
        <authorList>
            <person name="Zhang X.X."/>
            <person name="Zhang J."/>
        </authorList>
    </citation>
    <scope>NUCLEOTIDE SEQUENCE [LARGE SCALE GENOMIC DNA]</scope>
    <source>
        <strain evidence="24 25">1ZS3-15</strain>
    </source>
</reference>
<comment type="catalytic activity">
    <reaction evidence="12 19">
        <text>UDP-N-acetyl-alpha-D-muramoyl-L-alanyl-D-glutamate + meso-2,6-diaminopimelate + ATP = UDP-N-acetyl-alpha-D-muramoyl-L-alanyl-gamma-D-glutamyl-meso-2,6-diaminopimelate + ADP + phosphate + H(+)</text>
        <dbReference type="Rhea" id="RHEA:23676"/>
        <dbReference type="ChEBI" id="CHEBI:15378"/>
        <dbReference type="ChEBI" id="CHEBI:30616"/>
        <dbReference type="ChEBI" id="CHEBI:43474"/>
        <dbReference type="ChEBI" id="CHEBI:57791"/>
        <dbReference type="ChEBI" id="CHEBI:83900"/>
        <dbReference type="ChEBI" id="CHEBI:83905"/>
        <dbReference type="ChEBI" id="CHEBI:456216"/>
        <dbReference type="EC" id="6.3.2.13"/>
    </reaction>
</comment>
<evidence type="ECO:0000256" key="1">
    <source>
        <dbReference type="ARBA" id="ARBA00004752"/>
    </source>
</evidence>
<evidence type="ECO:0000256" key="18">
    <source>
        <dbReference type="ARBA" id="ARBA00081560"/>
    </source>
</evidence>
<dbReference type="PANTHER" id="PTHR23135">
    <property type="entry name" value="MUR LIGASE FAMILY MEMBER"/>
    <property type="match status" value="1"/>
</dbReference>